<gene>
    <name evidence="2" type="ORF">RV15_GL001308</name>
</gene>
<proteinExistence type="predicted"/>
<name>A0AA91GDI8_9ENTE</name>
<dbReference type="AlphaFoldDB" id="A0AA91GDI8"/>
<keyword evidence="1" id="KW-0812">Transmembrane</keyword>
<dbReference type="Proteomes" id="UP000183039">
    <property type="component" value="Unassembled WGS sequence"/>
</dbReference>
<accession>A0AA91GDI8</accession>
<evidence type="ECO:0000313" key="2">
    <source>
        <dbReference type="EMBL" id="OJG93276.1"/>
    </source>
</evidence>
<keyword evidence="1" id="KW-1133">Transmembrane helix</keyword>
<dbReference type="EMBL" id="JXLC01000002">
    <property type="protein sequence ID" value="OJG93276.1"/>
    <property type="molecule type" value="Genomic_DNA"/>
</dbReference>
<feature type="transmembrane region" description="Helical" evidence="1">
    <location>
        <begin position="40"/>
        <end position="73"/>
    </location>
</feature>
<protein>
    <recommendedName>
        <fullName evidence="4">DUF2273 domain-containing protein</fullName>
    </recommendedName>
</protein>
<evidence type="ECO:0000256" key="1">
    <source>
        <dbReference type="SAM" id="Phobius"/>
    </source>
</evidence>
<evidence type="ECO:0008006" key="4">
    <source>
        <dbReference type="Google" id="ProtNLM"/>
    </source>
</evidence>
<comment type="caution">
    <text evidence="2">The sequence shown here is derived from an EMBL/GenBank/DDBJ whole genome shotgun (WGS) entry which is preliminary data.</text>
</comment>
<sequence length="97" mass="11379">MDYSFEVERARCAFELGGEAMKQENKERWMKQFKPYRFRIIWTTLFFLLALLLLLIGFGKTLVLLIFAAVGYIIGKMRDEDLDIYSLIDSVRSMIGI</sequence>
<dbReference type="InterPro" id="IPR018730">
    <property type="entry name" value="DUF2273"/>
</dbReference>
<reference evidence="2 3" key="1">
    <citation type="submission" date="2014-12" db="EMBL/GenBank/DDBJ databases">
        <title>Draft genome sequences of 29 type strains of Enterococci.</title>
        <authorList>
            <person name="Zhong Z."/>
            <person name="Sun Z."/>
            <person name="Liu W."/>
            <person name="Zhang W."/>
            <person name="Zhang H."/>
        </authorList>
    </citation>
    <scope>NUCLEOTIDE SEQUENCE [LARGE SCALE GENOMIC DNA]</scope>
    <source>
        <strain evidence="2 3">DSM 22801</strain>
    </source>
</reference>
<organism evidence="2 3">
    <name type="scientific">Enterococcus silesiacus</name>
    <dbReference type="NCBI Taxonomy" id="332949"/>
    <lineage>
        <taxon>Bacteria</taxon>
        <taxon>Bacillati</taxon>
        <taxon>Bacillota</taxon>
        <taxon>Bacilli</taxon>
        <taxon>Lactobacillales</taxon>
        <taxon>Enterococcaceae</taxon>
        <taxon>Enterococcus</taxon>
    </lineage>
</organism>
<keyword evidence="1" id="KW-0472">Membrane</keyword>
<dbReference type="Pfam" id="PF10031">
    <property type="entry name" value="DUF2273"/>
    <property type="match status" value="1"/>
</dbReference>
<evidence type="ECO:0000313" key="3">
    <source>
        <dbReference type="Proteomes" id="UP000183039"/>
    </source>
</evidence>